<dbReference type="eggNOG" id="COG0723">
    <property type="taxonomic scope" value="Bacteria"/>
</dbReference>
<evidence type="ECO:0000256" key="3">
    <source>
        <dbReference type="ARBA" id="ARBA00023004"/>
    </source>
</evidence>
<dbReference type="KEGG" id="gph:GEMMAAP_10720"/>
<dbReference type="Proteomes" id="UP000076404">
    <property type="component" value="Chromosome"/>
</dbReference>
<keyword evidence="7" id="KW-1185">Reference proteome</keyword>
<keyword evidence="1" id="KW-0001">2Fe-2S</keyword>
<sequence length="132" mass="14075">MSLLGPVQSVAALEPRKGRGAVKYALPATDGVSIDAANEVILCRNAGEVYAFALSCPHQNTALKVMSKNAGFQCPRHKSKYLPNGTFVSGRATRNMDRLQITRDGATITVDPDIAFESDTDPAKWGAAVVKV</sequence>
<dbReference type="GO" id="GO:0051537">
    <property type="term" value="F:2 iron, 2 sulfur cluster binding"/>
    <property type="evidence" value="ECO:0007669"/>
    <property type="project" value="UniProtKB-KW"/>
</dbReference>
<name>A0A143BKQ2_9BACT</name>
<feature type="domain" description="Rieske" evidence="5">
    <location>
        <begin position="23"/>
        <end position="110"/>
    </location>
</feature>
<dbReference type="GO" id="GO:0046872">
    <property type="term" value="F:metal ion binding"/>
    <property type="evidence" value="ECO:0007669"/>
    <property type="project" value="UniProtKB-KW"/>
</dbReference>
<dbReference type="SUPFAM" id="SSF50022">
    <property type="entry name" value="ISP domain"/>
    <property type="match status" value="1"/>
</dbReference>
<evidence type="ECO:0000256" key="4">
    <source>
        <dbReference type="ARBA" id="ARBA00023014"/>
    </source>
</evidence>
<evidence type="ECO:0000256" key="1">
    <source>
        <dbReference type="ARBA" id="ARBA00022714"/>
    </source>
</evidence>
<evidence type="ECO:0000313" key="7">
    <source>
        <dbReference type="Proteomes" id="UP000076404"/>
    </source>
</evidence>
<keyword evidence="2" id="KW-0479">Metal-binding</keyword>
<keyword evidence="3" id="KW-0408">Iron</keyword>
<evidence type="ECO:0000313" key="6">
    <source>
        <dbReference type="EMBL" id="AMW05165.1"/>
    </source>
</evidence>
<dbReference type="Gene3D" id="2.102.10.10">
    <property type="entry name" value="Rieske [2Fe-2S] iron-sulphur domain"/>
    <property type="match status" value="1"/>
</dbReference>
<reference evidence="6 7" key="1">
    <citation type="journal article" date="2014" name="Proc. Natl. Acad. Sci. U.S.A.">
        <title>Functional type 2 photosynthetic reaction centers found in the rare bacterial phylum Gemmatimonadetes.</title>
        <authorList>
            <person name="Zeng Y."/>
            <person name="Feng F."/>
            <person name="Medova H."/>
            <person name="Dean J."/>
            <person name="Koblizek M."/>
        </authorList>
    </citation>
    <scope>NUCLEOTIDE SEQUENCE [LARGE SCALE GENOMIC DNA]</scope>
    <source>
        <strain evidence="6 7">AP64</strain>
    </source>
</reference>
<dbReference type="Pfam" id="PF00355">
    <property type="entry name" value="Rieske"/>
    <property type="match status" value="1"/>
</dbReference>
<dbReference type="AlphaFoldDB" id="A0A143BKQ2"/>
<gene>
    <name evidence="6" type="ORF">GEMMAAP_10720</name>
</gene>
<reference evidence="6 7" key="2">
    <citation type="journal article" date="2016" name="Environ. Microbiol. Rep.">
        <title>Metagenomic evidence for the presence of phototrophic Gemmatimonadetes bacteria in diverse environments.</title>
        <authorList>
            <person name="Zeng Y."/>
            <person name="Baumbach J."/>
            <person name="Barbosa E.G."/>
            <person name="Azevedo V."/>
            <person name="Zhang C."/>
            <person name="Koblizek M."/>
        </authorList>
    </citation>
    <scope>NUCLEOTIDE SEQUENCE [LARGE SCALE GENOMIC DNA]</scope>
    <source>
        <strain evidence="6 7">AP64</strain>
    </source>
</reference>
<dbReference type="CDD" id="cd03467">
    <property type="entry name" value="Rieske"/>
    <property type="match status" value="1"/>
</dbReference>
<dbReference type="EMBL" id="CP011454">
    <property type="protein sequence ID" value="AMW05165.1"/>
    <property type="molecule type" value="Genomic_DNA"/>
</dbReference>
<dbReference type="InterPro" id="IPR017941">
    <property type="entry name" value="Rieske_2Fe-2S"/>
</dbReference>
<dbReference type="InterPro" id="IPR036922">
    <property type="entry name" value="Rieske_2Fe-2S_sf"/>
</dbReference>
<dbReference type="STRING" id="1379270.GEMMAAP_10720"/>
<keyword evidence="4" id="KW-0411">Iron-sulfur</keyword>
<dbReference type="PROSITE" id="PS51296">
    <property type="entry name" value="RIESKE"/>
    <property type="match status" value="1"/>
</dbReference>
<protein>
    <recommendedName>
        <fullName evidence="5">Rieske domain-containing protein</fullName>
    </recommendedName>
</protein>
<evidence type="ECO:0000256" key="2">
    <source>
        <dbReference type="ARBA" id="ARBA00022723"/>
    </source>
</evidence>
<accession>A0A143BKQ2</accession>
<evidence type="ECO:0000259" key="5">
    <source>
        <dbReference type="PROSITE" id="PS51296"/>
    </source>
</evidence>
<organism evidence="6 7">
    <name type="scientific">Gemmatimonas phototrophica</name>
    <dbReference type="NCBI Taxonomy" id="1379270"/>
    <lineage>
        <taxon>Bacteria</taxon>
        <taxon>Pseudomonadati</taxon>
        <taxon>Gemmatimonadota</taxon>
        <taxon>Gemmatimonadia</taxon>
        <taxon>Gemmatimonadales</taxon>
        <taxon>Gemmatimonadaceae</taxon>
        <taxon>Gemmatimonas</taxon>
    </lineage>
</organism>
<proteinExistence type="predicted"/>